<dbReference type="GO" id="GO:0003676">
    <property type="term" value="F:nucleic acid binding"/>
    <property type="evidence" value="ECO:0007669"/>
    <property type="project" value="InterPro"/>
</dbReference>
<dbReference type="InterPro" id="IPR002156">
    <property type="entry name" value="RNaseH_domain"/>
</dbReference>
<evidence type="ECO:0000259" key="1">
    <source>
        <dbReference type="Pfam" id="PF13456"/>
    </source>
</evidence>
<organism evidence="2">
    <name type="scientific">Medicago truncatula</name>
    <name type="common">Barrel medic</name>
    <name type="synonym">Medicago tribuloides</name>
    <dbReference type="NCBI Taxonomy" id="3880"/>
    <lineage>
        <taxon>Eukaryota</taxon>
        <taxon>Viridiplantae</taxon>
        <taxon>Streptophyta</taxon>
        <taxon>Embryophyta</taxon>
        <taxon>Tracheophyta</taxon>
        <taxon>Spermatophyta</taxon>
        <taxon>Magnoliopsida</taxon>
        <taxon>eudicotyledons</taxon>
        <taxon>Gunneridae</taxon>
        <taxon>Pentapetalae</taxon>
        <taxon>rosids</taxon>
        <taxon>fabids</taxon>
        <taxon>Fabales</taxon>
        <taxon>Fabaceae</taxon>
        <taxon>Papilionoideae</taxon>
        <taxon>50 kb inversion clade</taxon>
        <taxon>NPAAA clade</taxon>
        <taxon>Hologalegina</taxon>
        <taxon>IRL clade</taxon>
        <taxon>Trifolieae</taxon>
        <taxon>Medicago</taxon>
    </lineage>
</organism>
<gene>
    <name evidence="2" type="ORF">MtrunA17_Chr6g0451451</name>
</gene>
<protein>
    <submittedName>
        <fullName evidence="2">Putative ribonuclease H</fullName>
        <ecNumber evidence="2">3.1.26.4</ecNumber>
    </submittedName>
</protein>
<proteinExistence type="predicted"/>
<dbReference type="Gene3D" id="3.30.420.10">
    <property type="entry name" value="Ribonuclease H-like superfamily/Ribonuclease H"/>
    <property type="match status" value="1"/>
</dbReference>
<dbReference type="Gramene" id="rna34116">
    <property type="protein sequence ID" value="RHN49889.1"/>
    <property type="gene ID" value="gene34116"/>
</dbReference>
<dbReference type="AlphaFoldDB" id="A0A396H9C6"/>
<sequence length="87" mass="9834">MKQAIRKGYHHIAIKGDSELVVNQFKGSCNIYNANLRSLCNEALELKGDFHSCTIQHIRRELNTEADAQANQAVYLGDGQVEEDRMN</sequence>
<dbReference type="Proteomes" id="UP000265566">
    <property type="component" value="Chromosome 6"/>
</dbReference>
<dbReference type="InterPro" id="IPR012337">
    <property type="entry name" value="RNaseH-like_sf"/>
</dbReference>
<feature type="domain" description="RNase H type-1" evidence="1">
    <location>
        <begin position="1"/>
        <end position="73"/>
    </location>
</feature>
<dbReference type="Pfam" id="PF13456">
    <property type="entry name" value="RVT_3"/>
    <property type="match status" value="1"/>
</dbReference>
<dbReference type="PANTHER" id="PTHR46387">
    <property type="entry name" value="POLYNUCLEOTIDYL TRANSFERASE, RIBONUCLEASE H-LIKE SUPERFAMILY PROTEIN"/>
    <property type="match status" value="1"/>
</dbReference>
<dbReference type="GO" id="GO:0004523">
    <property type="term" value="F:RNA-DNA hybrid ribonuclease activity"/>
    <property type="evidence" value="ECO:0007669"/>
    <property type="project" value="UniProtKB-EC"/>
</dbReference>
<dbReference type="SUPFAM" id="SSF53098">
    <property type="entry name" value="Ribonuclease H-like"/>
    <property type="match status" value="1"/>
</dbReference>
<dbReference type="EMBL" id="PSQE01000006">
    <property type="protein sequence ID" value="RHN49889.1"/>
    <property type="molecule type" value="Genomic_DNA"/>
</dbReference>
<dbReference type="EC" id="3.1.26.4" evidence="2"/>
<name>A0A396H9C6_MEDTR</name>
<comment type="caution">
    <text evidence="2">The sequence shown here is derived from an EMBL/GenBank/DDBJ whole genome shotgun (WGS) entry which is preliminary data.</text>
</comment>
<reference evidence="2" key="1">
    <citation type="journal article" date="2018" name="Nat. Plants">
        <title>Whole-genome landscape of Medicago truncatula symbiotic genes.</title>
        <authorList>
            <person name="Pecrix Y."/>
            <person name="Gamas P."/>
            <person name="Carrere S."/>
        </authorList>
    </citation>
    <scope>NUCLEOTIDE SEQUENCE</scope>
    <source>
        <tissue evidence="2">Leaves</tissue>
    </source>
</reference>
<accession>A0A396H9C6</accession>
<dbReference type="InterPro" id="IPR036397">
    <property type="entry name" value="RNaseH_sf"/>
</dbReference>
<dbReference type="PANTHER" id="PTHR46387:SF40">
    <property type="entry name" value="POLYNUCLEOTIDYL TRANSFERASE, RIBONUCLEASE H-LIKE SUPERFAMILY PROTEIN"/>
    <property type="match status" value="1"/>
</dbReference>
<evidence type="ECO:0000313" key="2">
    <source>
        <dbReference type="EMBL" id="RHN49889.1"/>
    </source>
</evidence>
<keyword evidence="2" id="KW-0378">Hydrolase</keyword>